<feature type="compositionally biased region" description="Basic and acidic residues" evidence="1">
    <location>
        <begin position="276"/>
        <end position="290"/>
    </location>
</feature>
<feature type="region of interest" description="Disordered" evidence="1">
    <location>
        <begin position="363"/>
        <end position="389"/>
    </location>
</feature>
<proteinExistence type="predicted"/>
<reference evidence="3" key="1">
    <citation type="journal article" date="2020" name="Stud. Mycol.">
        <title>101 Dothideomycetes genomes: a test case for predicting lifestyles and emergence of pathogens.</title>
        <authorList>
            <person name="Haridas S."/>
            <person name="Albert R."/>
            <person name="Binder M."/>
            <person name="Bloem J."/>
            <person name="Labutti K."/>
            <person name="Salamov A."/>
            <person name="Andreopoulos B."/>
            <person name="Baker S."/>
            <person name="Barry K."/>
            <person name="Bills G."/>
            <person name="Bluhm B."/>
            <person name="Cannon C."/>
            <person name="Castanera R."/>
            <person name="Culley D."/>
            <person name="Daum C."/>
            <person name="Ezra D."/>
            <person name="Gonzalez J."/>
            <person name="Henrissat B."/>
            <person name="Kuo A."/>
            <person name="Liang C."/>
            <person name="Lipzen A."/>
            <person name="Lutzoni F."/>
            <person name="Magnuson J."/>
            <person name="Mondo S."/>
            <person name="Nolan M."/>
            <person name="Ohm R."/>
            <person name="Pangilinan J."/>
            <person name="Park H.-J."/>
            <person name="Ramirez L."/>
            <person name="Alfaro M."/>
            <person name="Sun H."/>
            <person name="Tritt A."/>
            <person name="Yoshinaga Y."/>
            <person name="Zwiers L.-H."/>
            <person name="Turgeon B."/>
            <person name="Goodwin S."/>
            <person name="Spatafora J."/>
            <person name="Crous P."/>
            <person name="Grigoriev I."/>
        </authorList>
    </citation>
    <scope>NUCLEOTIDE SEQUENCE</scope>
    <source>
        <strain evidence="3">CBS 115976</strain>
    </source>
</reference>
<feature type="compositionally biased region" description="Basic and acidic residues" evidence="1">
    <location>
        <begin position="201"/>
        <end position="219"/>
    </location>
</feature>
<feature type="compositionally biased region" description="Polar residues" evidence="1">
    <location>
        <begin position="291"/>
        <end position="301"/>
    </location>
</feature>
<keyword evidence="2" id="KW-0732">Signal</keyword>
<dbReference type="EMBL" id="MU004231">
    <property type="protein sequence ID" value="KAF2672749.1"/>
    <property type="molecule type" value="Genomic_DNA"/>
</dbReference>
<evidence type="ECO:0000256" key="2">
    <source>
        <dbReference type="SAM" id="SignalP"/>
    </source>
</evidence>
<feature type="compositionally biased region" description="Basic and acidic residues" evidence="1">
    <location>
        <begin position="380"/>
        <end position="389"/>
    </location>
</feature>
<feature type="region of interest" description="Disordered" evidence="1">
    <location>
        <begin position="110"/>
        <end position="238"/>
    </location>
</feature>
<feature type="compositionally biased region" description="Basic and acidic residues" evidence="1">
    <location>
        <begin position="162"/>
        <end position="191"/>
    </location>
</feature>
<protein>
    <submittedName>
        <fullName evidence="3">Uncharacterized protein</fullName>
    </submittedName>
</protein>
<gene>
    <name evidence="3" type="ORF">BT63DRAFT_466275</name>
</gene>
<evidence type="ECO:0000256" key="1">
    <source>
        <dbReference type="SAM" id="MobiDB-lite"/>
    </source>
</evidence>
<keyword evidence="4" id="KW-1185">Reference proteome</keyword>
<evidence type="ECO:0000313" key="4">
    <source>
        <dbReference type="Proteomes" id="UP000799302"/>
    </source>
</evidence>
<feature type="region of interest" description="Disordered" evidence="1">
    <location>
        <begin position="276"/>
        <end position="308"/>
    </location>
</feature>
<accession>A0A6A6UKH5</accession>
<evidence type="ECO:0000313" key="3">
    <source>
        <dbReference type="EMBL" id="KAF2672749.1"/>
    </source>
</evidence>
<name>A0A6A6UKH5_9PEZI</name>
<organism evidence="3 4">
    <name type="scientific">Microthyrium microscopicum</name>
    <dbReference type="NCBI Taxonomy" id="703497"/>
    <lineage>
        <taxon>Eukaryota</taxon>
        <taxon>Fungi</taxon>
        <taxon>Dikarya</taxon>
        <taxon>Ascomycota</taxon>
        <taxon>Pezizomycotina</taxon>
        <taxon>Dothideomycetes</taxon>
        <taxon>Dothideomycetes incertae sedis</taxon>
        <taxon>Microthyriales</taxon>
        <taxon>Microthyriaceae</taxon>
        <taxon>Microthyrium</taxon>
    </lineage>
</organism>
<feature type="compositionally biased region" description="Basic and acidic residues" evidence="1">
    <location>
        <begin position="123"/>
        <end position="152"/>
    </location>
</feature>
<sequence length="389" mass="43679">MRTQFLLSVWTSVAVALPTIDCRAKTGLTEKDTTAFGLPKAGDRYHACAWPRIAERTKSSAGETKPPTTDASLGEPWIWFKNAKTRLNKVERRSVDVSFGSPWRWPSLKRSEGVDQSFAPERWGVKSDSPNRFEKSDQKDQGNTHPLKRSDGVDQSFAPERWGVKSDSPNKIEKSDQKDQGNTHPLKRSEGVDQSFAPERWGVKSDGSDELEKSGRTDQRNTNQLTRRSRDAAKIARRTTDVSFGMPWGRNSLKRSEGVEREFLMDFWALPIKRDSSDKAEKSDRIHQDSTHQVTRGSQDATESDKNVPALSKSTVDILHTGRGWALHRRSKSTVDILHTGRGWALDRRSVADTVSALPGTIEYTTLRGPPPPPHKCHPKDRGCRSTPN</sequence>
<feature type="chain" id="PRO_5025362700" evidence="2">
    <location>
        <begin position="17"/>
        <end position="389"/>
    </location>
</feature>
<feature type="signal peptide" evidence="2">
    <location>
        <begin position="1"/>
        <end position="16"/>
    </location>
</feature>
<dbReference type="Proteomes" id="UP000799302">
    <property type="component" value="Unassembled WGS sequence"/>
</dbReference>
<dbReference type="AlphaFoldDB" id="A0A6A6UKH5"/>
<feature type="compositionally biased region" description="Basic and acidic residues" evidence="1">
    <location>
        <begin position="228"/>
        <end position="238"/>
    </location>
</feature>